<keyword evidence="2" id="KW-1185">Reference proteome</keyword>
<protein>
    <submittedName>
        <fullName evidence="1">Uncharacterized protein</fullName>
    </submittedName>
</protein>
<comment type="caution">
    <text evidence="1">The sequence shown here is derived from an EMBL/GenBank/DDBJ whole genome shotgun (WGS) entry which is preliminary data.</text>
</comment>
<name>A0A8S0RBI6_OLEEU</name>
<dbReference type="EMBL" id="CACTIH010002365">
    <property type="protein sequence ID" value="CAA2976141.1"/>
    <property type="molecule type" value="Genomic_DNA"/>
</dbReference>
<reference evidence="1 2" key="1">
    <citation type="submission" date="2019-12" db="EMBL/GenBank/DDBJ databases">
        <authorList>
            <person name="Alioto T."/>
            <person name="Alioto T."/>
            <person name="Gomez Garrido J."/>
        </authorList>
    </citation>
    <scope>NUCLEOTIDE SEQUENCE [LARGE SCALE GENOMIC DNA]</scope>
</reference>
<evidence type="ECO:0000313" key="1">
    <source>
        <dbReference type="EMBL" id="CAA2976141.1"/>
    </source>
</evidence>
<sequence>MVIGLPVCCDNQRRSEVECSIGNSYGGMVQIIVGVREFKVAICGRARSLEQLGMGCGEEVAATELEWRCGRFCWREMVVELMGCVRNNQTREMGCYMLGRAYWIIRAANGVGYY</sequence>
<organism evidence="1 2">
    <name type="scientific">Olea europaea subsp. europaea</name>
    <dbReference type="NCBI Taxonomy" id="158383"/>
    <lineage>
        <taxon>Eukaryota</taxon>
        <taxon>Viridiplantae</taxon>
        <taxon>Streptophyta</taxon>
        <taxon>Embryophyta</taxon>
        <taxon>Tracheophyta</taxon>
        <taxon>Spermatophyta</taxon>
        <taxon>Magnoliopsida</taxon>
        <taxon>eudicotyledons</taxon>
        <taxon>Gunneridae</taxon>
        <taxon>Pentapetalae</taxon>
        <taxon>asterids</taxon>
        <taxon>lamiids</taxon>
        <taxon>Lamiales</taxon>
        <taxon>Oleaceae</taxon>
        <taxon>Oleeae</taxon>
        <taxon>Olea</taxon>
    </lineage>
</organism>
<gene>
    <name evidence="1" type="ORF">OLEA9_A024313</name>
</gene>
<dbReference type="Gramene" id="OE9A024313T1">
    <property type="protein sequence ID" value="OE9A024313C1"/>
    <property type="gene ID" value="OE9A024313"/>
</dbReference>
<accession>A0A8S0RBI6</accession>
<evidence type="ECO:0000313" key="2">
    <source>
        <dbReference type="Proteomes" id="UP000594638"/>
    </source>
</evidence>
<dbReference type="Proteomes" id="UP000594638">
    <property type="component" value="Unassembled WGS sequence"/>
</dbReference>
<proteinExistence type="predicted"/>
<dbReference type="AlphaFoldDB" id="A0A8S0RBI6"/>